<organism evidence="1 2">
    <name type="scientific">Rhododendron molle</name>
    <name type="common">Chinese azalea</name>
    <name type="synonym">Azalea mollis</name>
    <dbReference type="NCBI Taxonomy" id="49168"/>
    <lineage>
        <taxon>Eukaryota</taxon>
        <taxon>Viridiplantae</taxon>
        <taxon>Streptophyta</taxon>
        <taxon>Embryophyta</taxon>
        <taxon>Tracheophyta</taxon>
        <taxon>Spermatophyta</taxon>
        <taxon>Magnoliopsida</taxon>
        <taxon>eudicotyledons</taxon>
        <taxon>Gunneridae</taxon>
        <taxon>Pentapetalae</taxon>
        <taxon>asterids</taxon>
        <taxon>Ericales</taxon>
        <taxon>Ericaceae</taxon>
        <taxon>Ericoideae</taxon>
        <taxon>Rhodoreae</taxon>
        <taxon>Rhododendron</taxon>
    </lineage>
</organism>
<gene>
    <name evidence="1" type="ORF">RHMOL_Rhmol09G0178200</name>
</gene>
<reference evidence="1" key="1">
    <citation type="submission" date="2022-02" db="EMBL/GenBank/DDBJ databases">
        <title>Plant Genome Project.</title>
        <authorList>
            <person name="Zhang R.-G."/>
        </authorList>
    </citation>
    <scope>NUCLEOTIDE SEQUENCE</scope>
    <source>
        <strain evidence="1">AT1</strain>
    </source>
</reference>
<protein>
    <submittedName>
        <fullName evidence="1">Uncharacterized protein</fullName>
    </submittedName>
</protein>
<name>A0ACC0MFM8_RHOML</name>
<dbReference type="Proteomes" id="UP001062846">
    <property type="component" value="Chromosome 9"/>
</dbReference>
<proteinExistence type="predicted"/>
<dbReference type="EMBL" id="CM046396">
    <property type="protein sequence ID" value="KAI8539376.1"/>
    <property type="molecule type" value="Genomic_DNA"/>
</dbReference>
<accession>A0ACC0MFM8</accession>
<keyword evidence="2" id="KW-1185">Reference proteome</keyword>
<comment type="caution">
    <text evidence="1">The sequence shown here is derived from an EMBL/GenBank/DDBJ whole genome shotgun (WGS) entry which is preliminary data.</text>
</comment>
<evidence type="ECO:0000313" key="2">
    <source>
        <dbReference type="Proteomes" id="UP001062846"/>
    </source>
</evidence>
<evidence type="ECO:0000313" key="1">
    <source>
        <dbReference type="EMBL" id="KAI8539376.1"/>
    </source>
</evidence>
<sequence>MGGCESTHSNFSKAAGSDDDQEDLAQVMKKEKEDQLVLVETLKVVGTVAAVAVGVALVGWGLSQLVDGLEEKSNKKKMMKAPGRDFRIFRDDFERDPSSYFRSLRD</sequence>